<organism evidence="1 2">
    <name type="scientific">Rhizobium etli (strain ATCC 51251 / DSM 11541 / JCM 21823 / NBRC 15573 / CFN 42)</name>
    <dbReference type="NCBI Taxonomy" id="347834"/>
    <lineage>
        <taxon>Bacteria</taxon>
        <taxon>Pseudomonadati</taxon>
        <taxon>Pseudomonadota</taxon>
        <taxon>Alphaproteobacteria</taxon>
        <taxon>Hyphomicrobiales</taxon>
        <taxon>Rhizobiaceae</taxon>
        <taxon>Rhizobium/Agrobacterium group</taxon>
        <taxon>Rhizobium</taxon>
    </lineage>
</organism>
<sequence length="437" mass="46957">MKTAGKSPPFQCYPETAGLRHRLLQVLIDLVEEGGGREPRLIGADEQRQVLGHEAGFNGVDADLFQRRGELGKFGIVVELGAVGETTGPGEDRCNRVRRGFLTLLMLTIVAGHRTMSGFGFDRLAIGRQQNRGHQPERAEALRDGIGLDVAVVVLAGPDVASGPLQGRGDHVVDQTVFVGDPGFLELILEFGLVDFLEDVLEAAVIGLEDGVLGRQVDRPFAHQAVHHRGAGEFADRFVEVVHGHGNAGARRVEDLLLDDGAVFTDELDRQLALAGELEVGCAVLVAESVTADDDRLRPAGNEARNVAADDRLAEDDAAENVSDRAVRALPHFLEIEFLDAGFIRRDRCALDTDAVFLDGVGGVDRHLVVGGVAIFDREVVIVDIEVEIRMDQLILDELPDDACHFIAVEIGDGIGDLDLLHVSASLSLEGDIVPAG</sequence>
<dbReference type="HOGENOM" id="CLU_040667_0_0_5"/>
<accession>Q2K7T8</accession>
<dbReference type="EMBL" id="CP000133">
    <property type="protein sequence ID" value="ABC91098.1"/>
    <property type="molecule type" value="Genomic_DNA"/>
</dbReference>
<dbReference type="Proteomes" id="UP000001936">
    <property type="component" value="Chromosome"/>
</dbReference>
<proteinExistence type="predicted"/>
<reference evidence="1 2" key="1">
    <citation type="journal article" date="2006" name="Proc. Natl. Acad. Sci. U.S.A.">
        <title>The partitioned Rhizobium etli genome: genetic and metabolic redundancy in seven interacting replicons.</title>
        <authorList>
            <person name="Gonzalez V."/>
            <person name="Santamaria R.I."/>
            <person name="Bustos P."/>
            <person name="Hernandez-Gonzalez I."/>
            <person name="Medrano-Soto A."/>
            <person name="Moreno-Hagelsieb G."/>
            <person name="Janga S.C."/>
            <person name="Ramirez M.A."/>
            <person name="Jimenez-Jacinto V."/>
            <person name="Collado-Vides J."/>
            <person name="Davila G."/>
        </authorList>
    </citation>
    <scope>NUCLEOTIDE SEQUENCE [LARGE SCALE GENOMIC DNA]</scope>
    <source>
        <strain evidence="2">ATCC 51251 / DSM 11541 / JCM 21823 / NBRC 15573 / CFN 42</strain>
    </source>
</reference>
<protein>
    <submittedName>
        <fullName evidence="1">NADP-dependent isocitrate dehydrogenase protein</fullName>
    </submittedName>
</protein>
<dbReference type="KEGG" id="ret:RHE_CH02318"/>
<evidence type="ECO:0000313" key="2">
    <source>
        <dbReference type="Proteomes" id="UP000001936"/>
    </source>
</evidence>
<dbReference type="AlphaFoldDB" id="Q2K7T8"/>
<dbReference type="eggNOG" id="ENOG502ZARS">
    <property type="taxonomic scope" value="Bacteria"/>
</dbReference>
<keyword evidence="2" id="KW-1185">Reference proteome</keyword>
<gene>
    <name evidence="1" type="primary">icd</name>
    <name evidence="1" type="ordered locus">RHE_CH02318</name>
</gene>
<evidence type="ECO:0000313" key="1">
    <source>
        <dbReference type="EMBL" id="ABC91098.1"/>
    </source>
</evidence>
<name>Q2K7T8_RHIEC</name>